<dbReference type="InterPro" id="IPR012340">
    <property type="entry name" value="NA-bd_OB-fold"/>
</dbReference>
<gene>
    <name evidence="1" type="ORF">OSC06_08465</name>
</gene>
<organism evidence="1 2">
    <name type="scientific">Morganella morganii</name>
    <name type="common">Proteus morganii</name>
    <dbReference type="NCBI Taxonomy" id="582"/>
    <lineage>
        <taxon>Bacteria</taxon>
        <taxon>Pseudomonadati</taxon>
        <taxon>Pseudomonadota</taxon>
        <taxon>Gammaproteobacteria</taxon>
        <taxon>Enterobacterales</taxon>
        <taxon>Morganellaceae</taxon>
        <taxon>Morganella</taxon>
    </lineage>
</organism>
<dbReference type="Pfam" id="PF10991">
    <property type="entry name" value="Enc34_ssDNA-bd"/>
    <property type="match status" value="1"/>
</dbReference>
<reference evidence="1" key="1">
    <citation type="submission" date="2023-02" db="EMBL/GenBank/DDBJ databases">
        <title>Detection, antimicrobial susceptibility and genomic characterization of NDM-producing species of Morganellaceae, Yersiniaceae, and Enterobacteriaceae other than Klebsiella.</title>
        <authorList>
            <person name="Camargo C.H."/>
            <person name="Sacchi C.T."/>
            <person name="Campos K.R."/>
        </authorList>
    </citation>
    <scope>NUCLEOTIDE SEQUENCE</scope>
    <source>
        <strain evidence="1">1189_21</strain>
    </source>
</reference>
<name>A0AAE4JNF3_MORMO</name>
<dbReference type="AlphaFoldDB" id="A0AAE4JNF3"/>
<sequence length="183" mass="20199">MKVKLTNVRLAFPELFEATQVNGQGDFKFRATFLIDKKRKDLIDAIEQAIKKVATDKWGAKAESVLKSIRGNSMRFNFRDGDEKAEYDGYADHMYIGASNKARPLVIDRDRSPLTAQDGRPYSGCYVNATITLFAYDNQGKGISASLGGVQFYRDGDAFAGGGVASEDDFDDLSVGEEEESLI</sequence>
<evidence type="ECO:0000313" key="2">
    <source>
        <dbReference type="Proteomes" id="UP001182247"/>
    </source>
</evidence>
<dbReference type="RefSeq" id="WP_109882344.1">
    <property type="nucleotide sequence ID" value="NZ_BGLW01000018.1"/>
</dbReference>
<dbReference type="EMBL" id="JAPKIY010000013">
    <property type="protein sequence ID" value="MDS0898005.1"/>
    <property type="molecule type" value="Genomic_DNA"/>
</dbReference>
<comment type="caution">
    <text evidence="1">The sequence shown here is derived from an EMBL/GenBank/DDBJ whole genome shotgun (WGS) entry which is preliminary data.</text>
</comment>
<evidence type="ECO:0000313" key="1">
    <source>
        <dbReference type="EMBL" id="MDS0898005.1"/>
    </source>
</evidence>
<dbReference type="Gene3D" id="2.40.50.140">
    <property type="entry name" value="Nucleic acid-binding proteins"/>
    <property type="match status" value="1"/>
</dbReference>
<protein>
    <submittedName>
        <fullName evidence="1">DUF2815 family protein</fullName>
    </submittedName>
</protein>
<proteinExistence type="predicted"/>
<dbReference type="Proteomes" id="UP001182247">
    <property type="component" value="Unassembled WGS sequence"/>
</dbReference>
<dbReference type="SUPFAM" id="SSF50249">
    <property type="entry name" value="Nucleic acid-binding proteins"/>
    <property type="match status" value="1"/>
</dbReference>
<accession>A0AAE4JNF3</accession>
<dbReference type="InterPro" id="IPR022595">
    <property type="entry name" value="Enc34_ssDNA-bd"/>
</dbReference>